<organism evidence="2 3">
    <name type="scientific">Litoreibacter meonggei</name>
    <dbReference type="NCBI Taxonomy" id="1049199"/>
    <lineage>
        <taxon>Bacteria</taxon>
        <taxon>Pseudomonadati</taxon>
        <taxon>Pseudomonadota</taxon>
        <taxon>Alphaproteobacteria</taxon>
        <taxon>Rhodobacterales</taxon>
        <taxon>Roseobacteraceae</taxon>
        <taxon>Litoreibacter</taxon>
    </lineage>
</organism>
<protein>
    <submittedName>
        <fullName evidence="2">Uncharacterized protein</fullName>
    </submittedName>
</protein>
<gene>
    <name evidence="2" type="ORF">BCF46_2466</name>
</gene>
<feature type="transmembrane region" description="Helical" evidence="1">
    <location>
        <begin position="21"/>
        <end position="42"/>
    </location>
</feature>
<keyword evidence="1" id="KW-1133">Transmembrane helix</keyword>
<comment type="caution">
    <text evidence="2">The sequence shown here is derived from an EMBL/GenBank/DDBJ whole genome shotgun (WGS) entry which is preliminary data.</text>
</comment>
<feature type="transmembrane region" description="Helical" evidence="1">
    <location>
        <begin position="119"/>
        <end position="142"/>
    </location>
</feature>
<proteinExistence type="predicted"/>
<evidence type="ECO:0000313" key="2">
    <source>
        <dbReference type="EMBL" id="RLJ41507.1"/>
    </source>
</evidence>
<keyword evidence="1" id="KW-0472">Membrane</keyword>
<evidence type="ECO:0000313" key="3">
    <source>
        <dbReference type="Proteomes" id="UP000269157"/>
    </source>
</evidence>
<name>A0A497VGY7_9RHOB</name>
<keyword evidence="3" id="KW-1185">Reference proteome</keyword>
<reference evidence="2 3" key="1">
    <citation type="submission" date="2018-10" db="EMBL/GenBank/DDBJ databases">
        <title>Genomic Encyclopedia of Archaeal and Bacterial Type Strains, Phase II (KMG-II): from individual species to whole genera.</title>
        <authorList>
            <person name="Goeker M."/>
        </authorList>
    </citation>
    <scope>NUCLEOTIDE SEQUENCE [LARGE SCALE GENOMIC DNA]</scope>
    <source>
        <strain evidence="2 3">DSM 29466</strain>
    </source>
</reference>
<feature type="transmembrane region" description="Helical" evidence="1">
    <location>
        <begin position="149"/>
        <end position="171"/>
    </location>
</feature>
<feature type="transmembrane region" description="Helical" evidence="1">
    <location>
        <begin position="177"/>
        <end position="200"/>
    </location>
</feature>
<feature type="transmembrane region" description="Helical" evidence="1">
    <location>
        <begin position="48"/>
        <end position="67"/>
    </location>
</feature>
<keyword evidence="1" id="KW-0812">Transmembrane</keyword>
<dbReference type="EMBL" id="RCCE01000004">
    <property type="protein sequence ID" value="RLJ41507.1"/>
    <property type="molecule type" value="Genomic_DNA"/>
</dbReference>
<accession>A0A497VGY7</accession>
<sequence length="209" mass="22577">MFISIFDSCLDDEPIAFQPPPWISMVAVVALTLTLLLAVFIYLGIWLAVIATLSASIAFVLWLRVGYTTPISRSALPGHILLIIALLVHGAELFRGGYADVVVTSFPNLLQPPNIITDASLALSLSLSATVIWLLGGAMAFYHARVGGFVILLLAVWSLMFPISHLAIPLLSETAPFWVPGMASGIVVIALAFSFLRFTLNKTRRSPLS</sequence>
<dbReference type="Proteomes" id="UP000269157">
    <property type="component" value="Unassembled WGS sequence"/>
</dbReference>
<evidence type="ECO:0000256" key="1">
    <source>
        <dbReference type="SAM" id="Phobius"/>
    </source>
</evidence>
<dbReference type="AlphaFoldDB" id="A0A497VGY7"/>